<feature type="region of interest" description="Disordered" evidence="1">
    <location>
        <begin position="70"/>
        <end position="105"/>
    </location>
</feature>
<dbReference type="AlphaFoldDB" id="A0A1J7JGJ6"/>
<accession>A0A1J7JGJ6</accession>
<dbReference type="Proteomes" id="UP000182658">
    <property type="component" value="Unassembled WGS sequence"/>
</dbReference>
<organism evidence="2 3">
    <name type="scientific">Coniochaeta ligniaria NRRL 30616</name>
    <dbReference type="NCBI Taxonomy" id="1408157"/>
    <lineage>
        <taxon>Eukaryota</taxon>
        <taxon>Fungi</taxon>
        <taxon>Dikarya</taxon>
        <taxon>Ascomycota</taxon>
        <taxon>Pezizomycotina</taxon>
        <taxon>Sordariomycetes</taxon>
        <taxon>Sordariomycetidae</taxon>
        <taxon>Coniochaetales</taxon>
        <taxon>Coniochaetaceae</taxon>
        <taxon>Coniochaeta</taxon>
    </lineage>
</organism>
<feature type="compositionally biased region" description="Basic and acidic residues" evidence="1">
    <location>
        <begin position="70"/>
        <end position="79"/>
    </location>
</feature>
<evidence type="ECO:0000256" key="1">
    <source>
        <dbReference type="SAM" id="MobiDB-lite"/>
    </source>
</evidence>
<name>A0A1J7JGJ6_9PEZI</name>
<proteinExistence type="predicted"/>
<feature type="compositionally biased region" description="Polar residues" evidence="1">
    <location>
        <begin position="80"/>
        <end position="105"/>
    </location>
</feature>
<dbReference type="STRING" id="1408157.A0A1J7JGJ6"/>
<evidence type="ECO:0000313" key="2">
    <source>
        <dbReference type="EMBL" id="OIW28848.1"/>
    </source>
</evidence>
<dbReference type="EMBL" id="KV875098">
    <property type="protein sequence ID" value="OIW28848.1"/>
    <property type="molecule type" value="Genomic_DNA"/>
</dbReference>
<dbReference type="OrthoDB" id="3000060at2759"/>
<feature type="compositionally biased region" description="Low complexity" evidence="1">
    <location>
        <begin position="515"/>
        <end position="529"/>
    </location>
</feature>
<protein>
    <submittedName>
        <fullName evidence="2">Uncharacterized protein</fullName>
    </submittedName>
</protein>
<reference evidence="2 3" key="1">
    <citation type="submission" date="2016-10" db="EMBL/GenBank/DDBJ databases">
        <title>Draft genome sequence of Coniochaeta ligniaria NRRL30616, a lignocellulolytic fungus for bioabatement of inhibitors in plant biomass hydrolysates.</title>
        <authorList>
            <consortium name="DOE Joint Genome Institute"/>
            <person name="Jimenez D.J."/>
            <person name="Hector R.E."/>
            <person name="Riley R."/>
            <person name="Sun H."/>
            <person name="Grigoriev I.V."/>
            <person name="Van Elsas J.D."/>
            <person name="Nichols N.N."/>
        </authorList>
    </citation>
    <scope>NUCLEOTIDE SEQUENCE [LARGE SCALE GENOMIC DNA]</scope>
    <source>
        <strain evidence="2 3">NRRL 30616</strain>
    </source>
</reference>
<keyword evidence="3" id="KW-1185">Reference proteome</keyword>
<feature type="region of interest" description="Disordered" evidence="1">
    <location>
        <begin position="515"/>
        <end position="542"/>
    </location>
</feature>
<gene>
    <name evidence="2" type="ORF">CONLIGDRAFT_394132</name>
</gene>
<sequence length="739" mass="82464">MDTQARHLKEYKWPRACQPVGLPHKSSHLYISKRLIPPLPSITRINHHKPVRLATSIDSTTSVTRVESTDCNHHAKQPRDSSPNTKPVWQLPNKPSSSQPVSGTETLGQSLLSLPSYYFESAWFPRHHQFLLFVLNFTTFVLRRTSFPVSGRSSLHSSHLEIHLHQAQTSADSTNLAPPPESLGSGLAPEFSTTYRPIAMDGIRLFKDSSLANNNWTTHTIPIVKDDTVIIGVCGISDMEEADPSEDGWFVSDFFAFKHIFTGLGSHQEWHIALKPRQLVEKYQEFVHGSSRRNRKVVLNSRMLDSGAHDLDTITTTSPDDLLPGFLMSVKNELSNSNRGERNLILLVFGHGDLDTKAITIGGRSLEISTLESLIPRNSKVTLITTACYSGGWAASTLLDITTAYAAEMNMPSYSWAASESIGRMGGSVFASSIIKTLADNSEHPQINTTSPTYHHFAKLTAENMQCLHKGIFLRSGLAFSAQDDNWAASWSGLTGVPMADFCRRWEALDDVVSQGDSDLGQSSSSSGQAHRRGSSGQGPRTLLNQLQDGARVQLASCGDFWHMGYGHKERRYLQKLATNTNPTFEEMEGFATWLNHRVTCEIVADRLLRLVYIQPPRGASWILDWDSDKWTPPEDVKVMREVYDQILTVWPRPLRGQGHFWTYPLTYISAAVADHVSDAAEAHMKCKIMTNGCSEVFCRVEDQIANGWTLLEGRKELSPPPSLCVRERAIRRRVAITC</sequence>
<evidence type="ECO:0000313" key="3">
    <source>
        <dbReference type="Proteomes" id="UP000182658"/>
    </source>
</evidence>
<dbReference type="InParanoid" id="A0A1J7JGJ6"/>